<feature type="region of interest" description="Disordered" evidence="1">
    <location>
        <begin position="172"/>
        <end position="196"/>
    </location>
</feature>
<sequence precursor="true">MNPLERRTSVITAAVATAAVGLSMVLSGCGAGQVSQTATQEPAINGTSGKAGPIALRNVHLRAQQTADYVQPGRDVELIFTAANTSADVNDKLVRITSDVGSVTLTGDGALPANGVLVVGTPDGQTAALESIEPADAAEAKVALSKPVTNGLTYDFTFTFEKSGETTVAVPISAGESPRREVTDDGAPAEGHSGGH</sequence>
<dbReference type="OrthoDB" id="5188566at2"/>
<accession>A0A0J6WDA3</accession>
<name>A0A0J6WDA3_MYCCU</name>
<proteinExistence type="predicted"/>
<dbReference type="EMBL" id="JYNX01000035">
    <property type="protein sequence ID" value="KMO79727.1"/>
    <property type="molecule type" value="Genomic_DNA"/>
</dbReference>
<dbReference type="PROSITE" id="PS51257">
    <property type="entry name" value="PROKAR_LIPOPROTEIN"/>
    <property type="match status" value="1"/>
</dbReference>
<dbReference type="RefSeq" id="WP_053081237.1">
    <property type="nucleotide sequence ID" value="NZ_JYNX01000035.1"/>
</dbReference>
<evidence type="ECO:0000313" key="3">
    <source>
        <dbReference type="Proteomes" id="UP000036176"/>
    </source>
</evidence>
<organism evidence="2 3">
    <name type="scientific">Mycolicibacterium chubuense</name>
    <name type="common">Mycobacterium chubuense</name>
    <dbReference type="NCBI Taxonomy" id="1800"/>
    <lineage>
        <taxon>Bacteria</taxon>
        <taxon>Bacillati</taxon>
        <taxon>Actinomycetota</taxon>
        <taxon>Actinomycetes</taxon>
        <taxon>Mycobacteriales</taxon>
        <taxon>Mycobacteriaceae</taxon>
        <taxon>Mycolicibacterium</taxon>
    </lineage>
</organism>
<evidence type="ECO:0008006" key="4">
    <source>
        <dbReference type="Google" id="ProtNLM"/>
    </source>
</evidence>
<evidence type="ECO:0000313" key="2">
    <source>
        <dbReference type="EMBL" id="KMO79727.1"/>
    </source>
</evidence>
<dbReference type="PATRIC" id="fig|1800.3.peg.2595"/>
<dbReference type="Gene3D" id="2.60.40.1890">
    <property type="entry name" value="PCu(A)C copper chaperone"/>
    <property type="match status" value="1"/>
</dbReference>
<keyword evidence="3" id="KW-1185">Reference proteome</keyword>
<gene>
    <name evidence="2" type="ORF">MCHUDSM44219_02589</name>
</gene>
<dbReference type="InterPro" id="IPR036182">
    <property type="entry name" value="PCuAC_sf"/>
</dbReference>
<dbReference type="InterPro" id="IPR007410">
    <property type="entry name" value="LpqE-like"/>
</dbReference>
<dbReference type="Pfam" id="PF04314">
    <property type="entry name" value="PCuAC"/>
    <property type="match status" value="1"/>
</dbReference>
<comment type="caution">
    <text evidence="2">The sequence shown here is derived from an EMBL/GenBank/DDBJ whole genome shotgun (WGS) entry which is preliminary data.</text>
</comment>
<evidence type="ECO:0000256" key="1">
    <source>
        <dbReference type="SAM" id="MobiDB-lite"/>
    </source>
</evidence>
<dbReference type="Proteomes" id="UP000036176">
    <property type="component" value="Unassembled WGS sequence"/>
</dbReference>
<reference evidence="2 3" key="1">
    <citation type="journal article" date="2015" name="Genome Biol. Evol.">
        <title>Characterization of Three Mycobacterium spp. with Potential Use in Bioremediation by Genome Sequencing and Comparative Genomics.</title>
        <authorList>
            <person name="Das S."/>
            <person name="Pettersson B.M."/>
            <person name="Behra P.R."/>
            <person name="Ramesh M."/>
            <person name="Dasgupta S."/>
            <person name="Bhattacharya A."/>
            <person name="Kirsebom L.A."/>
        </authorList>
    </citation>
    <scope>NUCLEOTIDE SEQUENCE [LARGE SCALE GENOMIC DNA]</scope>
    <source>
        <strain evidence="2 3">DSM 44219</strain>
    </source>
</reference>
<protein>
    <recommendedName>
        <fullName evidence="4">Lipoprotein LpqE</fullName>
    </recommendedName>
</protein>
<dbReference type="AlphaFoldDB" id="A0A0J6WDA3"/>